<reference evidence="3 4" key="1">
    <citation type="submission" date="2021-03" db="EMBL/GenBank/DDBJ databases">
        <title>Fibrella sp. HMF5405 genome sequencing and assembly.</title>
        <authorList>
            <person name="Kang H."/>
            <person name="Kim H."/>
            <person name="Bae S."/>
            <person name="Joh K."/>
        </authorList>
    </citation>
    <scope>NUCLEOTIDE SEQUENCE [LARGE SCALE GENOMIC DNA]</scope>
    <source>
        <strain evidence="3 4">HMF5405</strain>
    </source>
</reference>
<evidence type="ECO:0000256" key="1">
    <source>
        <dbReference type="SAM" id="SignalP"/>
    </source>
</evidence>
<dbReference type="RefSeq" id="WP_207330668.1">
    <property type="nucleotide sequence ID" value="NZ_JAFMYW010000006.1"/>
</dbReference>
<accession>A0ABS3JMT6</accession>
<evidence type="ECO:0000313" key="4">
    <source>
        <dbReference type="Proteomes" id="UP000664628"/>
    </source>
</evidence>
<keyword evidence="1" id="KW-0732">Signal</keyword>
<name>A0ABS3JMT6_9BACT</name>
<evidence type="ECO:0000313" key="3">
    <source>
        <dbReference type="EMBL" id="MBO0950716.1"/>
    </source>
</evidence>
<feature type="signal peptide" evidence="1">
    <location>
        <begin position="1"/>
        <end position="23"/>
    </location>
</feature>
<organism evidence="3 4">
    <name type="scientific">Fibrella forsythiae</name>
    <dbReference type="NCBI Taxonomy" id="2817061"/>
    <lineage>
        <taxon>Bacteria</taxon>
        <taxon>Pseudomonadati</taxon>
        <taxon>Bacteroidota</taxon>
        <taxon>Cytophagia</taxon>
        <taxon>Cytophagales</taxon>
        <taxon>Spirosomataceae</taxon>
        <taxon>Fibrella</taxon>
    </lineage>
</organism>
<feature type="chain" id="PRO_5046150344" evidence="1">
    <location>
        <begin position="24"/>
        <end position="132"/>
    </location>
</feature>
<sequence>MKFSLLALLVFVVACSTSDSIPANVFVGTWRLATYCKPTSTTACTTITVPTDKSVLVTFDSNGQYTETYQNTTPAEYGFLSGSGNYSIENKDLRIRTFLMSSMAGQLVKVVSVDSKRLVLNPFSNGEYIFVR</sequence>
<feature type="domain" description="Lipocalin-like" evidence="2">
    <location>
        <begin position="27"/>
        <end position="97"/>
    </location>
</feature>
<proteinExistence type="predicted"/>
<protein>
    <submittedName>
        <fullName evidence="3">Lipocalin family protein</fullName>
    </submittedName>
</protein>
<dbReference type="InterPro" id="IPR024311">
    <property type="entry name" value="Lipocalin-like"/>
</dbReference>
<dbReference type="PROSITE" id="PS51257">
    <property type="entry name" value="PROKAR_LIPOPROTEIN"/>
    <property type="match status" value="1"/>
</dbReference>
<keyword evidence="4" id="KW-1185">Reference proteome</keyword>
<gene>
    <name evidence="3" type="ORF">J2I46_19150</name>
</gene>
<dbReference type="EMBL" id="JAFMYW010000006">
    <property type="protein sequence ID" value="MBO0950716.1"/>
    <property type="molecule type" value="Genomic_DNA"/>
</dbReference>
<comment type="caution">
    <text evidence="3">The sequence shown here is derived from an EMBL/GenBank/DDBJ whole genome shotgun (WGS) entry which is preliminary data.</text>
</comment>
<evidence type="ECO:0000259" key="2">
    <source>
        <dbReference type="Pfam" id="PF13648"/>
    </source>
</evidence>
<dbReference type="Proteomes" id="UP000664628">
    <property type="component" value="Unassembled WGS sequence"/>
</dbReference>
<dbReference type="Pfam" id="PF13648">
    <property type="entry name" value="Lipocalin_4"/>
    <property type="match status" value="1"/>
</dbReference>